<keyword evidence="1" id="KW-0949">S-adenosyl-L-methionine</keyword>
<organism evidence="4 5">
    <name type="scientific">Acinetobacter sedimenti</name>
    <dbReference type="NCBI Taxonomy" id="2919922"/>
    <lineage>
        <taxon>Bacteria</taxon>
        <taxon>Pseudomonadati</taxon>
        <taxon>Pseudomonadota</taxon>
        <taxon>Gammaproteobacteria</taxon>
        <taxon>Moraxellales</taxon>
        <taxon>Moraxellaceae</taxon>
        <taxon>Acinetobacter</taxon>
    </lineage>
</organism>
<comment type="caution">
    <text evidence="4">The sequence shown here is derived from an EMBL/GenBank/DDBJ whole genome shotgun (WGS) entry which is preliminary data.</text>
</comment>
<dbReference type="InterPro" id="IPR040372">
    <property type="entry name" value="YaeB-like"/>
</dbReference>
<sequence length="245" mass="27783">MNDQISMPIIGYMCSPFVEKFGIPRQSNLVNTTSYIKLIAPYDDINAFQGIEQFSHLWLLWQFHANDVKKSDNAVDKAGIFQPMIRPPRLGGNQKIGVFASRSMYRPSQIGLSVVQFLEVKKVKDELRLYVRGADILDGTPIVDIKPYLAYADAIPDAVSGYAPDAPQILQVVWSEEASIQKQKLLNENICTEQIFQELEQVLAQNPKPAYQNDPERVYGLSFANLNVKFQISEETVKIFDMYSL</sequence>
<evidence type="ECO:0000259" key="3">
    <source>
        <dbReference type="PROSITE" id="PS51668"/>
    </source>
</evidence>
<dbReference type="InterPro" id="IPR041369">
    <property type="entry name" value="TrmO_C"/>
</dbReference>
<dbReference type="InterPro" id="IPR023370">
    <property type="entry name" value="TrmO-like_N"/>
</dbReference>
<evidence type="ECO:0000313" key="5">
    <source>
        <dbReference type="Proteomes" id="UP001139701"/>
    </source>
</evidence>
<dbReference type="Pfam" id="PF18389">
    <property type="entry name" value="TrmO_C"/>
    <property type="match status" value="1"/>
</dbReference>
<dbReference type="Gene3D" id="2.40.30.70">
    <property type="entry name" value="YaeB-like"/>
    <property type="match status" value="1"/>
</dbReference>
<dbReference type="EMBL" id="JAKUML010000010">
    <property type="protein sequence ID" value="MCJ8146774.1"/>
    <property type="molecule type" value="Genomic_DNA"/>
</dbReference>
<dbReference type="PANTHER" id="PTHR12818">
    <property type="entry name" value="TRNA (ADENINE(37)-N6)-METHYLTRANSFERASE"/>
    <property type="match status" value="1"/>
</dbReference>
<dbReference type="PROSITE" id="PS51668">
    <property type="entry name" value="TSAA_2"/>
    <property type="match status" value="1"/>
</dbReference>
<evidence type="ECO:0000256" key="1">
    <source>
        <dbReference type="ARBA" id="ARBA00022691"/>
    </source>
</evidence>
<dbReference type="RefSeq" id="WP_241571653.1">
    <property type="nucleotide sequence ID" value="NZ_JAKUML010000010.1"/>
</dbReference>
<dbReference type="NCBIfam" id="TIGR00104">
    <property type="entry name" value="tRNA_TsaA"/>
    <property type="match status" value="1"/>
</dbReference>
<dbReference type="Gene3D" id="3.30.2310.10">
    <property type="entry name" value="YaeB-like"/>
    <property type="match status" value="1"/>
</dbReference>
<accession>A0A9X1WX51</accession>
<name>A0A9X1WX51_9GAMM</name>
<comment type="similarity">
    <text evidence="2">Belongs to the tRNA methyltransferase O family.</text>
</comment>
<evidence type="ECO:0000313" key="4">
    <source>
        <dbReference type="EMBL" id="MCJ8146774.1"/>
    </source>
</evidence>
<protein>
    <submittedName>
        <fullName evidence="4">tRNA (N6-threonylcarbamoyladenosine(37)-N6)-methyltransferase TrmO</fullName>
    </submittedName>
</protein>
<dbReference type="SUPFAM" id="SSF118196">
    <property type="entry name" value="YaeB-like"/>
    <property type="match status" value="1"/>
</dbReference>
<dbReference type="PANTHER" id="PTHR12818:SF0">
    <property type="entry name" value="TRNA (ADENINE(37)-N6)-METHYLTRANSFERASE"/>
    <property type="match status" value="1"/>
</dbReference>
<dbReference type="InterPro" id="IPR036414">
    <property type="entry name" value="YaeB_N_sf"/>
</dbReference>
<dbReference type="InterPro" id="IPR036413">
    <property type="entry name" value="YaeB-like_sf"/>
</dbReference>
<evidence type="ECO:0000256" key="2">
    <source>
        <dbReference type="ARBA" id="ARBA00033753"/>
    </source>
</evidence>
<dbReference type="AlphaFoldDB" id="A0A9X1WX51"/>
<feature type="domain" description="TsaA-like" evidence="3">
    <location>
        <begin position="7"/>
        <end position="157"/>
    </location>
</feature>
<gene>
    <name evidence="4" type="primary">tsaA</name>
    <name evidence="4" type="ORF">MKI79_07655</name>
</gene>
<dbReference type="Pfam" id="PF01980">
    <property type="entry name" value="TrmO_N"/>
    <property type="match status" value="1"/>
</dbReference>
<dbReference type="CDD" id="cd09281">
    <property type="entry name" value="UPF0066"/>
    <property type="match status" value="1"/>
</dbReference>
<reference evidence="4" key="1">
    <citation type="submission" date="2022-02" db="EMBL/GenBank/DDBJ databases">
        <title>Acinetobacter A3.8 sp. nov., isolated from Sediment (Zhairuo Island).</title>
        <authorList>
            <person name="Zheng K."/>
        </authorList>
    </citation>
    <scope>NUCLEOTIDE SEQUENCE</scope>
    <source>
        <strain evidence="4">A3.8</strain>
    </source>
</reference>
<keyword evidence="5" id="KW-1185">Reference proteome</keyword>
<dbReference type="Proteomes" id="UP001139701">
    <property type="component" value="Unassembled WGS sequence"/>
</dbReference>
<proteinExistence type="inferred from homology"/>